<comment type="similarity">
    <text evidence="1 4">Belongs to the UDP-glucose/GDP-mannose dehydrogenase family.</text>
</comment>
<dbReference type="InterPro" id="IPR036220">
    <property type="entry name" value="UDP-Glc/GDP-Man_DH_C_sf"/>
</dbReference>
<evidence type="ECO:0000256" key="3">
    <source>
        <dbReference type="ARBA" id="ARBA00023027"/>
    </source>
</evidence>
<sequence length="443" mass="49623">MAKGSKEPREIQNRQVVAVVGSGRVGLPLALFIAEKGHTVYGLDIDQNKINLVSKGKMPFLEEGAPELLKKHLNKKFIPSTDFSNIAKAKVIILTLGTPVDENMNPSLVQIDKALETASQYFKNNQLLVLRSTVSPGTTSYVKSFINGLSKFKVGTNFYLAFCPERIAEGKSLKEMAEIPQIVGGVDRQSTQKAADFFLGLGIKVNRSDDVSAELAKLFTNMYRYINFGISNEFMILAGNYNRDIYKIVDLVNKDYKRGGLALPGLTGGPCLFKDGFFLISDVPFADLIATSWKINESIPLFLINKVRQRRKLEGKKAVVLGLAFKADIDDIRESLAFKVKKALERERAAVYLHDPYISGYQSNLDEVLKDADFVFVATNHSYYKKLDMESLKKLVSKNCVICDVWNIFKTNRIIFTIKSLENMTGKKSKTELMEDFEHPGLI</sequence>
<dbReference type="InterPro" id="IPR036291">
    <property type="entry name" value="NAD(P)-bd_dom_sf"/>
</dbReference>
<dbReference type="NCBIfam" id="TIGR03026">
    <property type="entry name" value="NDP-sugDHase"/>
    <property type="match status" value="1"/>
</dbReference>
<dbReference type="PIRSF" id="PIRSF500136">
    <property type="entry name" value="UDP_ManNAc_DH"/>
    <property type="match status" value="1"/>
</dbReference>
<dbReference type="InterPro" id="IPR014026">
    <property type="entry name" value="UDP-Glc/GDP-Man_DH_dimer"/>
</dbReference>
<dbReference type="GO" id="GO:0000271">
    <property type="term" value="P:polysaccharide biosynthetic process"/>
    <property type="evidence" value="ECO:0007669"/>
    <property type="project" value="InterPro"/>
</dbReference>
<keyword evidence="2" id="KW-0560">Oxidoreductase</keyword>
<dbReference type="PATRIC" id="fig|1618405.3.peg.99"/>
<protein>
    <submittedName>
        <fullName evidence="6">UDP-glucose/GDP-mannose dehydrogenase</fullName>
    </submittedName>
</protein>
<evidence type="ECO:0000256" key="1">
    <source>
        <dbReference type="ARBA" id="ARBA00006601"/>
    </source>
</evidence>
<dbReference type="InterPro" id="IPR028359">
    <property type="entry name" value="UDP_ManNAc/GlcNAc_DH"/>
</dbReference>
<dbReference type="InterPro" id="IPR001732">
    <property type="entry name" value="UDP-Glc/GDP-Man_DH_N"/>
</dbReference>
<dbReference type="GO" id="GO:0051287">
    <property type="term" value="F:NAD binding"/>
    <property type="evidence" value="ECO:0007669"/>
    <property type="project" value="InterPro"/>
</dbReference>
<evidence type="ECO:0000256" key="4">
    <source>
        <dbReference type="PIRNR" id="PIRNR000124"/>
    </source>
</evidence>
<dbReference type="PIRSF" id="PIRSF000124">
    <property type="entry name" value="UDPglc_GDPman_dh"/>
    <property type="match status" value="1"/>
</dbReference>
<dbReference type="Pfam" id="PF00984">
    <property type="entry name" value="UDPG_MGDP_dh"/>
    <property type="match status" value="1"/>
</dbReference>
<keyword evidence="3" id="KW-0520">NAD</keyword>
<evidence type="ECO:0000313" key="6">
    <source>
        <dbReference type="EMBL" id="KKR51408.1"/>
    </source>
</evidence>
<evidence type="ECO:0000313" key="7">
    <source>
        <dbReference type="Proteomes" id="UP000034531"/>
    </source>
</evidence>
<dbReference type="GO" id="GO:0016616">
    <property type="term" value="F:oxidoreductase activity, acting on the CH-OH group of donors, NAD or NADP as acceptor"/>
    <property type="evidence" value="ECO:0007669"/>
    <property type="project" value="InterPro"/>
</dbReference>
<dbReference type="SUPFAM" id="SSF51735">
    <property type="entry name" value="NAD(P)-binding Rossmann-fold domains"/>
    <property type="match status" value="1"/>
</dbReference>
<organism evidence="6 7">
    <name type="scientific">Candidatus Curtissbacteria bacterium GW2011_GWA1_40_16</name>
    <dbReference type="NCBI Taxonomy" id="1618405"/>
    <lineage>
        <taxon>Bacteria</taxon>
        <taxon>Candidatus Curtissiibacteriota</taxon>
    </lineage>
</organism>
<evidence type="ECO:0000256" key="2">
    <source>
        <dbReference type="ARBA" id="ARBA00023002"/>
    </source>
</evidence>
<dbReference type="EMBL" id="LBYI01000001">
    <property type="protein sequence ID" value="KKR51408.1"/>
    <property type="molecule type" value="Genomic_DNA"/>
</dbReference>
<dbReference type="Gene3D" id="3.40.50.720">
    <property type="entry name" value="NAD(P)-binding Rossmann-like Domain"/>
    <property type="match status" value="2"/>
</dbReference>
<dbReference type="InterPro" id="IPR017476">
    <property type="entry name" value="UDP-Glc/GDP-Man"/>
</dbReference>
<dbReference type="InterPro" id="IPR014027">
    <property type="entry name" value="UDP-Glc/GDP-Man_DH_C"/>
</dbReference>
<dbReference type="InterPro" id="IPR008927">
    <property type="entry name" value="6-PGluconate_DH-like_C_sf"/>
</dbReference>
<dbReference type="PANTHER" id="PTHR43491:SF2">
    <property type="entry name" value="UDP-N-ACETYL-D-MANNOSAMINE DEHYDROGENASE"/>
    <property type="match status" value="1"/>
</dbReference>
<dbReference type="SMART" id="SM00984">
    <property type="entry name" value="UDPG_MGDP_dh_C"/>
    <property type="match status" value="1"/>
</dbReference>
<dbReference type="Pfam" id="PF03720">
    <property type="entry name" value="UDPG_MGDP_dh_C"/>
    <property type="match status" value="1"/>
</dbReference>
<dbReference type="PANTHER" id="PTHR43491">
    <property type="entry name" value="UDP-N-ACETYL-D-MANNOSAMINE DEHYDROGENASE"/>
    <property type="match status" value="1"/>
</dbReference>
<dbReference type="AlphaFoldDB" id="A0A0G0RG08"/>
<evidence type="ECO:0000259" key="5">
    <source>
        <dbReference type="SMART" id="SM00984"/>
    </source>
</evidence>
<dbReference type="SUPFAM" id="SSF52413">
    <property type="entry name" value="UDP-glucose/GDP-mannose dehydrogenase C-terminal domain"/>
    <property type="match status" value="1"/>
</dbReference>
<gene>
    <name evidence="6" type="ORF">UT84_C0001G0093</name>
</gene>
<dbReference type="SUPFAM" id="SSF48179">
    <property type="entry name" value="6-phosphogluconate dehydrogenase C-terminal domain-like"/>
    <property type="match status" value="1"/>
</dbReference>
<reference evidence="6 7" key="1">
    <citation type="journal article" date="2015" name="Nature">
        <title>rRNA introns, odd ribosomes, and small enigmatic genomes across a large radiation of phyla.</title>
        <authorList>
            <person name="Brown C.T."/>
            <person name="Hug L.A."/>
            <person name="Thomas B.C."/>
            <person name="Sharon I."/>
            <person name="Castelle C.J."/>
            <person name="Singh A."/>
            <person name="Wilkins M.J."/>
            <person name="Williams K.H."/>
            <person name="Banfield J.F."/>
        </authorList>
    </citation>
    <scope>NUCLEOTIDE SEQUENCE [LARGE SCALE GENOMIC DNA]</scope>
</reference>
<dbReference type="Proteomes" id="UP000034531">
    <property type="component" value="Unassembled WGS sequence"/>
</dbReference>
<dbReference type="Pfam" id="PF03721">
    <property type="entry name" value="UDPG_MGDP_dh_N"/>
    <property type="match status" value="1"/>
</dbReference>
<proteinExistence type="inferred from homology"/>
<comment type="caution">
    <text evidence="6">The sequence shown here is derived from an EMBL/GenBank/DDBJ whole genome shotgun (WGS) entry which is preliminary data.</text>
</comment>
<accession>A0A0G0RG08</accession>
<feature type="domain" description="UDP-glucose/GDP-mannose dehydrogenase C-terminal" evidence="5">
    <location>
        <begin position="319"/>
        <end position="411"/>
    </location>
</feature>
<dbReference type="GO" id="GO:0016628">
    <property type="term" value="F:oxidoreductase activity, acting on the CH-CH group of donors, NAD or NADP as acceptor"/>
    <property type="evidence" value="ECO:0007669"/>
    <property type="project" value="InterPro"/>
</dbReference>
<name>A0A0G0RG08_9BACT</name>